<gene>
    <name evidence="1" type="ORF">EG340_09555</name>
</gene>
<evidence type="ECO:0000313" key="2">
    <source>
        <dbReference type="Proteomes" id="UP000269076"/>
    </source>
</evidence>
<reference evidence="1 2" key="1">
    <citation type="submission" date="2018-11" db="EMBL/GenBank/DDBJ databases">
        <title>Proposal to divide the Flavobacteriaceae and reorganize its genera based on Amino Acid Identity values calculated from whole genome sequences.</title>
        <authorList>
            <person name="Nicholson A.C."/>
            <person name="Gulvik C.A."/>
            <person name="Whitney A.M."/>
            <person name="Humrighouse B.W."/>
            <person name="Bell M."/>
            <person name="Holmes B."/>
            <person name="Steigerwalt A."/>
            <person name="Villarma A."/>
            <person name="Sheth M."/>
            <person name="Batra D."/>
            <person name="Pryor J."/>
            <person name="Bernardet J.-F."/>
            <person name="Hugo C."/>
            <person name="Kampfer P."/>
            <person name="Newman J."/>
            <person name="Mcquiston J.R."/>
        </authorList>
    </citation>
    <scope>NUCLEOTIDE SEQUENCE [LARGE SCALE GENOMIC DNA]</scope>
    <source>
        <strain evidence="1 2">G0211</strain>
    </source>
</reference>
<name>A0A3G6N6R4_9FLAO</name>
<organism evidence="1 2">
    <name type="scientific">Chryseobacterium indoltheticum</name>
    <dbReference type="NCBI Taxonomy" id="254"/>
    <lineage>
        <taxon>Bacteria</taxon>
        <taxon>Pseudomonadati</taxon>
        <taxon>Bacteroidota</taxon>
        <taxon>Flavobacteriia</taxon>
        <taxon>Flavobacteriales</taxon>
        <taxon>Weeksellaceae</taxon>
        <taxon>Chryseobacterium group</taxon>
        <taxon>Chryseobacterium</taxon>
    </lineage>
</organism>
<proteinExistence type="predicted"/>
<accession>A0A3G6N6R4</accession>
<sequence>MYDEAQNLSSSQLLEKNLKDQYWSEVFLTLNASVNNYTKDIDYQKSLAQQITNTSETKLKGTSRLIIWDRISSGDILFEGKGLVFENDLFLVAGRANQILQSLTRKNFGFVTINSSKKELEDLKGKWLDYLNNKFVEEYKPIDLGNSKIPEISSLSAFKALIISVQPNSKKDQLTKSCLKKIYKLDEMPKEKGSSAMYCNPDTYTYSYLAMLIDDEKFDETKNADWWMKFWNDNQNKLTWNSTKGYYEVKK</sequence>
<dbReference type="EMBL" id="CP033928">
    <property type="protein sequence ID" value="AZA63167.1"/>
    <property type="molecule type" value="Genomic_DNA"/>
</dbReference>
<evidence type="ECO:0000313" key="1">
    <source>
        <dbReference type="EMBL" id="AZA63167.1"/>
    </source>
</evidence>
<protein>
    <submittedName>
        <fullName evidence="1">Uncharacterized protein</fullName>
    </submittedName>
</protein>
<dbReference type="Proteomes" id="UP000269076">
    <property type="component" value="Chromosome"/>
</dbReference>
<dbReference type="AlphaFoldDB" id="A0A3G6N6R4"/>